<dbReference type="GO" id="GO:0004575">
    <property type="term" value="F:sucrose alpha-glucosidase activity"/>
    <property type="evidence" value="ECO:0007669"/>
    <property type="project" value="TreeGrafter"/>
</dbReference>
<gene>
    <name evidence="9" type="ORF">N7492_003539</name>
</gene>
<evidence type="ECO:0000256" key="5">
    <source>
        <dbReference type="RuleBase" id="RU362110"/>
    </source>
</evidence>
<feature type="domain" description="Glycosyl hydrolase family 32 N-terminal" evidence="7">
    <location>
        <begin position="41"/>
        <end position="395"/>
    </location>
</feature>
<dbReference type="InterPro" id="IPR013189">
    <property type="entry name" value="Glyco_hydro_32_C"/>
</dbReference>
<dbReference type="Gene3D" id="2.115.10.20">
    <property type="entry name" value="Glycosyl hydrolase domain, family 43"/>
    <property type="match status" value="1"/>
</dbReference>
<dbReference type="PANTHER" id="PTHR42800">
    <property type="entry name" value="EXOINULINASE INUD (AFU_ORTHOLOGUE AFUA_5G00480)"/>
    <property type="match status" value="1"/>
</dbReference>
<dbReference type="Gene3D" id="2.60.120.560">
    <property type="entry name" value="Exo-inulinase, domain 1"/>
    <property type="match status" value="1"/>
</dbReference>
<dbReference type="SUPFAM" id="SSF75005">
    <property type="entry name" value="Arabinanase/levansucrase/invertase"/>
    <property type="match status" value="1"/>
</dbReference>
<evidence type="ECO:0000256" key="1">
    <source>
        <dbReference type="ARBA" id="ARBA00009902"/>
    </source>
</evidence>
<dbReference type="InterPro" id="IPR001362">
    <property type="entry name" value="Glyco_hydro_32"/>
</dbReference>
<evidence type="ECO:0000259" key="7">
    <source>
        <dbReference type="Pfam" id="PF00251"/>
    </source>
</evidence>
<dbReference type="Pfam" id="PF08244">
    <property type="entry name" value="Glyco_hydro_32C"/>
    <property type="match status" value="1"/>
</dbReference>
<reference evidence="9" key="2">
    <citation type="journal article" date="2023" name="IMA Fungus">
        <title>Comparative genomic study of the Penicillium genus elucidates a diverse pangenome and 15 lateral gene transfer events.</title>
        <authorList>
            <person name="Petersen C."/>
            <person name="Sorensen T."/>
            <person name="Nielsen M.R."/>
            <person name="Sondergaard T.E."/>
            <person name="Sorensen J.L."/>
            <person name="Fitzpatrick D.A."/>
            <person name="Frisvad J.C."/>
            <person name="Nielsen K.L."/>
        </authorList>
    </citation>
    <scope>NUCLEOTIDE SEQUENCE</scope>
    <source>
        <strain evidence="9">IBT 21917</strain>
    </source>
</reference>
<evidence type="ECO:0000256" key="2">
    <source>
        <dbReference type="ARBA" id="ARBA00022729"/>
    </source>
</evidence>
<comment type="caution">
    <text evidence="9">The sequence shown here is derived from an EMBL/GenBank/DDBJ whole genome shotgun (WGS) entry which is preliminary data.</text>
</comment>
<dbReference type="PANTHER" id="PTHR42800:SF3">
    <property type="entry name" value="GLYCOSYL HYDROLASE FAMILY 32 N-TERMINAL DOMAIN-CONTAINING PROTEIN"/>
    <property type="match status" value="1"/>
</dbReference>
<evidence type="ECO:0000313" key="10">
    <source>
        <dbReference type="Proteomes" id="UP001146351"/>
    </source>
</evidence>
<keyword evidence="4 5" id="KW-0326">Glycosidase</keyword>
<proteinExistence type="inferred from homology"/>
<feature type="domain" description="Glycosyl hydrolase family 32 C-terminal" evidence="8">
    <location>
        <begin position="463"/>
        <end position="597"/>
    </location>
</feature>
<accession>A0A9W9IJS6</accession>
<keyword evidence="10" id="KW-1185">Reference proteome</keyword>
<keyword evidence="2" id="KW-0732">Signal</keyword>
<dbReference type="Pfam" id="PF00251">
    <property type="entry name" value="Glyco_hydro_32N"/>
    <property type="match status" value="1"/>
</dbReference>
<dbReference type="Proteomes" id="UP001146351">
    <property type="component" value="Unassembled WGS sequence"/>
</dbReference>
<organism evidence="9 10">
    <name type="scientific">Penicillium capsulatum</name>
    <dbReference type="NCBI Taxonomy" id="69766"/>
    <lineage>
        <taxon>Eukaryota</taxon>
        <taxon>Fungi</taxon>
        <taxon>Dikarya</taxon>
        <taxon>Ascomycota</taxon>
        <taxon>Pezizomycotina</taxon>
        <taxon>Eurotiomycetes</taxon>
        <taxon>Eurotiomycetidae</taxon>
        <taxon>Eurotiales</taxon>
        <taxon>Aspergillaceae</taxon>
        <taxon>Penicillium</taxon>
    </lineage>
</organism>
<evidence type="ECO:0000259" key="8">
    <source>
        <dbReference type="Pfam" id="PF08244"/>
    </source>
</evidence>
<evidence type="ECO:0000256" key="6">
    <source>
        <dbReference type="SAM" id="MobiDB-lite"/>
    </source>
</evidence>
<evidence type="ECO:0000256" key="3">
    <source>
        <dbReference type="ARBA" id="ARBA00022801"/>
    </source>
</evidence>
<dbReference type="FunFam" id="2.115.10.20:FF:000011">
    <property type="entry name" value="Glycosyl hydrolases family 32 superfamily"/>
    <property type="match status" value="1"/>
</dbReference>
<dbReference type="SMART" id="SM00640">
    <property type="entry name" value="Glyco_32"/>
    <property type="match status" value="1"/>
</dbReference>
<dbReference type="SUPFAM" id="SSF49899">
    <property type="entry name" value="Concanavalin A-like lectins/glucanases"/>
    <property type="match status" value="1"/>
</dbReference>
<dbReference type="AlphaFoldDB" id="A0A9W9IJS6"/>
<dbReference type="GO" id="GO:0005987">
    <property type="term" value="P:sucrose catabolic process"/>
    <property type="evidence" value="ECO:0007669"/>
    <property type="project" value="TreeGrafter"/>
</dbReference>
<protein>
    <submittedName>
        <fullName evidence="9">Uncharacterized protein</fullName>
    </submittedName>
</protein>
<reference evidence="9" key="1">
    <citation type="submission" date="2022-11" db="EMBL/GenBank/DDBJ databases">
        <authorList>
            <person name="Petersen C."/>
        </authorList>
    </citation>
    <scope>NUCLEOTIDE SEQUENCE</scope>
    <source>
        <strain evidence="9">IBT 21917</strain>
    </source>
</reference>
<feature type="region of interest" description="Disordered" evidence="6">
    <location>
        <begin position="17"/>
        <end position="37"/>
    </location>
</feature>
<dbReference type="InterPro" id="IPR013148">
    <property type="entry name" value="Glyco_hydro_32_N"/>
</dbReference>
<sequence length="615" mass="68360">MSVILNPLGIEQTLRHGPYQSVEESSENKLPRASPGRPSFHLTAPLGWLNDPCGLGYDESTGLYHLFFQWNPHGNDWGNMSWGHATSTDLVSWAISSKPAMIPSAEYDRCGVFTGCFRPTDLHGQPGALTIVYTSVRHLPIHFTLPYVTGCESLSLATSKDGGETWERQSCNPFVAQPPQCLKVTGWRDPCLTNWPQRPWDGPNTPESAFCGFVSGGIVDHTPTVFAYAVNPRDLRQWRYLGLLADVGLNFRPSRWSGDFGVNWEVANFMSLSNHCGDTRDFVIMGAEGCLPLEQTAQNANNARHRRDPRGQLWMSVKAKAHQESQVSGGALTTCSFAGIFDHGLLYAANSFHDPQTSQRIVYGWILEEDLPDSARHRQGWSGLISLPRVVWLMTLRNVIHARSSPLESITSIETVASASRENTYTLHTMGIKPEPRTSVLRRGARRNCINGISLSALLSRSAQCSLPLNTNRWELQAEFSVGKSAERVGIEIAHGQDDEHCTTLAWDVRGETFTIDRPASEDAGINHGYESAPHTLFTTIDDHGEKSEEPLQMHAFFDKSVLEVFVNERTVISTRIYHTSNQCFGVRFFAETSSSSPQDQTVLRRAETWDGLGA</sequence>
<dbReference type="GO" id="GO:0005737">
    <property type="term" value="C:cytoplasm"/>
    <property type="evidence" value="ECO:0007669"/>
    <property type="project" value="TreeGrafter"/>
</dbReference>
<dbReference type="InterPro" id="IPR023296">
    <property type="entry name" value="Glyco_hydro_beta-prop_sf"/>
</dbReference>
<evidence type="ECO:0000256" key="4">
    <source>
        <dbReference type="ARBA" id="ARBA00023295"/>
    </source>
</evidence>
<comment type="similarity">
    <text evidence="1 5">Belongs to the glycosyl hydrolase 32 family.</text>
</comment>
<dbReference type="InterPro" id="IPR013320">
    <property type="entry name" value="ConA-like_dom_sf"/>
</dbReference>
<evidence type="ECO:0000313" key="9">
    <source>
        <dbReference type="EMBL" id="KAJ5180329.1"/>
    </source>
</evidence>
<dbReference type="EMBL" id="JAPQKO010000002">
    <property type="protein sequence ID" value="KAJ5180329.1"/>
    <property type="molecule type" value="Genomic_DNA"/>
</dbReference>
<dbReference type="OrthoDB" id="202537at2759"/>
<keyword evidence="3 5" id="KW-0378">Hydrolase</keyword>
<dbReference type="CDD" id="cd18621">
    <property type="entry name" value="GH32_XdINV-like"/>
    <property type="match status" value="1"/>
</dbReference>
<name>A0A9W9IJS6_9EURO</name>